<dbReference type="Proteomes" id="UP000540656">
    <property type="component" value="Unassembled WGS sequence"/>
</dbReference>
<name>A0A7Y9S0L5_9ACTN</name>
<evidence type="ECO:0000313" key="1">
    <source>
        <dbReference type="EMBL" id="NYG58774.1"/>
    </source>
</evidence>
<sequence length="247" mass="25655">MELTADCSRCFALCCAALPFSASSDFAQAKPAGVPCSNLADDFGCSIHQRLASSGWRGCTVYDCAGAGQQVAQGSYAGVSWRERPDLADEMFAVFRATGRVHELLLLLDLAPTRTKALDELWTSLAALSGAQPDVVLAADLDRWASRVITALGEVSAQARGSQSTSAVALSAKAPGADLIGADLRGQDLRNADLRGALLIAADLRGADVTGADLLGADLRDARVDSGALASALFVTARQRDAVSEQA</sequence>
<dbReference type="Pfam" id="PF00805">
    <property type="entry name" value="Pentapeptide"/>
    <property type="match status" value="1"/>
</dbReference>
<comment type="caution">
    <text evidence="1">The sequence shown here is derived from an EMBL/GenBank/DDBJ whole genome shotgun (WGS) entry which is preliminary data.</text>
</comment>
<dbReference type="SUPFAM" id="SSF141571">
    <property type="entry name" value="Pentapeptide repeat-like"/>
    <property type="match status" value="1"/>
</dbReference>
<dbReference type="AlphaFoldDB" id="A0A7Y9S0L5"/>
<evidence type="ECO:0000313" key="2">
    <source>
        <dbReference type="Proteomes" id="UP000540656"/>
    </source>
</evidence>
<protein>
    <submittedName>
        <fullName evidence="1">Uncharacterized protein YjbI with pentapeptide repeats</fullName>
    </submittedName>
</protein>
<proteinExistence type="predicted"/>
<dbReference type="Gene3D" id="2.160.20.80">
    <property type="entry name" value="E3 ubiquitin-protein ligase SopA"/>
    <property type="match status" value="1"/>
</dbReference>
<organism evidence="1 2">
    <name type="scientific">Nocardioides daedukensis</name>
    <dbReference type="NCBI Taxonomy" id="634462"/>
    <lineage>
        <taxon>Bacteria</taxon>
        <taxon>Bacillati</taxon>
        <taxon>Actinomycetota</taxon>
        <taxon>Actinomycetes</taxon>
        <taxon>Propionibacteriales</taxon>
        <taxon>Nocardioidaceae</taxon>
        <taxon>Nocardioides</taxon>
    </lineage>
</organism>
<dbReference type="InterPro" id="IPR001646">
    <property type="entry name" value="5peptide_repeat"/>
</dbReference>
<reference evidence="1 2" key="1">
    <citation type="submission" date="2020-07" db="EMBL/GenBank/DDBJ databases">
        <title>Sequencing the genomes of 1000 actinobacteria strains.</title>
        <authorList>
            <person name="Klenk H.-P."/>
        </authorList>
    </citation>
    <scope>NUCLEOTIDE SEQUENCE [LARGE SCALE GENOMIC DNA]</scope>
    <source>
        <strain evidence="1 2">DSM 23819</strain>
    </source>
</reference>
<keyword evidence="2" id="KW-1185">Reference proteome</keyword>
<accession>A0A7Y9S0L5</accession>
<dbReference type="RefSeq" id="WP_179501901.1">
    <property type="nucleotide sequence ID" value="NZ_JACCAA010000001.1"/>
</dbReference>
<dbReference type="EMBL" id="JACCAA010000001">
    <property type="protein sequence ID" value="NYG58774.1"/>
    <property type="molecule type" value="Genomic_DNA"/>
</dbReference>
<gene>
    <name evidence="1" type="ORF">BJ980_001697</name>
</gene>